<feature type="transmembrane region" description="Helical" evidence="6">
    <location>
        <begin position="6"/>
        <end position="27"/>
    </location>
</feature>
<evidence type="ECO:0000256" key="3">
    <source>
        <dbReference type="ARBA" id="ARBA00022692"/>
    </source>
</evidence>
<evidence type="ECO:0000256" key="2">
    <source>
        <dbReference type="ARBA" id="ARBA00022448"/>
    </source>
</evidence>
<dbReference type="Proteomes" id="UP000008139">
    <property type="component" value="Chromosome"/>
</dbReference>
<dbReference type="Pfam" id="PF00528">
    <property type="entry name" value="BPD_transp_1"/>
    <property type="match status" value="1"/>
</dbReference>
<dbReference type="STRING" id="760142.Hipma_0742"/>
<dbReference type="EMBL" id="CP002606">
    <property type="protein sequence ID" value="AEA33712.1"/>
    <property type="molecule type" value="Genomic_DNA"/>
</dbReference>
<dbReference type="InParanoid" id="F2LVC8"/>
<feature type="transmembrane region" description="Helical" evidence="6">
    <location>
        <begin position="174"/>
        <end position="196"/>
    </location>
</feature>
<dbReference type="HOGENOM" id="CLU_046113_3_0_7"/>
<gene>
    <name evidence="8" type="ordered locus">Hipma_0742</name>
</gene>
<evidence type="ECO:0000256" key="5">
    <source>
        <dbReference type="ARBA" id="ARBA00023136"/>
    </source>
</evidence>
<evidence type="ECO:0000256" key="1">
    <source>
        <dbReference type="ARBA" id="ARBA00004651"/>
    </source>
</evidence>
<evidence type="ECO:0000256" key="6">
    <source>
        <dbReference type="RuleBase" id="RU363032"/>
    </source>
</evidence>
<protein>
    <submittedName>
        <fullName evidence="8">ABC-type transporter, integral membrane subunit</fullName>
    </submittedName>
</protein>
<evidence type="ECO:0000313" key="9">
    <source>
        <dbReference type="Proteomes" id="UP000008139"/>
    </source>
</evidence>
<comment type="similarity">
    <text evidence="6">Belongs to the binding-protein-dependent transport system permease family.</text>
</comment>
<feature type="transmembrane region" description="Helical" evidence="6">
    <location>
        <begin position="312"/>
        <end position="338"/>
    </location>
</feature>
<dbReference type="GO" id="GO:0031460">
    <property type="term" value="P:glycine betaine transport"/>
    <property type="evidence" value="ECO:0007669"/>
    <property type="project" value="TreeGrafter"/>
</dbReference>
<keyword evidence="4 6" id="KW-1133">Transmembrane helix</keyword>
<dbReference type="PANTHER" id="PTHR30177">
    <property type="entry name" value="GLYCINE BETAINE/L-PROLINE TRANSPORT SYSTEM PERMEASE PROTEIN PROW"/>
    <property type="match status" value="1"/>
</dbReference>
<evidence type="ECO:0000256" key="4">
    <source>
        <dbReference type="ARBA" id="ARBA00022989"/>
    </source>
</evidence>
<organism evidence="8 9">
    <name type="scientific">Hippea maritima (strain ATCC 700847 / DSM 10411 / MH2)</name>
    <dbReference type="NCBI Taxonomy" id="760142"/>
    <lineage>
        <taxon>Bacteria</taxon>
        <taxon>Pseudomonadati</taxon>
        <taxon>Campylobacterota</taxon>
        <taxon>Desulfurellia</taxon>
        <taxon>Desulfurellales</taxon>
        <taxon>Hippeaceae</taxon>
        <taxon>Hippea</taxon>
    </lineage>
</organism>
<keyword evidence="2 6" id="KW-0813">Transport</keyword>
<keyword evidence="9" id="KW-1185">Reference proteome</keyword>
<dbReference type="eggNOG" id="COG1174">
    <property type="taxonomic scope" value="Bacteria"/>
</dbReference>
<comment type="subcellular location">
    <subcellularLocation>
        <location evidence="1 6">Cell membrane</location>
        <topology evidence="1 6">Multi-pass membrane protein</topology>
    </subcellularLocation>
</comment>
<sequence length="346" mass="38122">MLFYKISPDTFIVLELFILLSIFLNLILKKNKECINISTTVLIVILFLYSGGSYAKEVFLSNHIARISFASGFWISLFFIYVIVIDSLKNTKPVYKIGVVLLFLLVFTFFTVGGFLDKIDIMREFYVRKSRFISEISTHMYLSFASVLAASIISFPLGVLAYKKRKTTQKIFAILNIFQTIPSIAMFGALILPLAYLSKHSRVLSSMGISGIGFAPAFIALVVYAMLPLVRNIYSGLRNVPEDAKQASMGMGMNGIQLLFMVEIPLAIVEILTGLKISLVQTIGNAALAALIGAGGLGVFIFQGLGEASSSLIMLGVLPLVFIAITAEYIMNVIIMFASKRMNGYD</sequence>
<dbReference type="Gene3D" id="1.10.3720.10">
    <property type="entry name" value="MetI-like"/>
    <property type="match status" value="1"/>
</dbReference>
<proteinExistence type="inferred from homology"/>
<keyword evidence="5 6" id="KW-0472">Membrane</keyword>
<dbReference type="FunCoup" id="F2LVC8">
    <property type="interactions" value="49"/>
</dbReference>
<dbReference type="SUPFAM" id="SSF161098">
    <property type="entry name" value="MetI-like"/>
    <property type="match status" value="1"/>
</dbReference>
<dbReference type="PROSITE" id="PS50928">
    <property type="entry name" value="ABC_TM1"/>
    <property type="match status" value="1"/>
</dbReference>
<dbReference type="PANTHER" id="PTHR30177:SF30">
    <property type="entry name" value="GLYCINE BETAINE UPTAKE SYSTEM PERMEASE PROTEIN YEHY"/>
    <property type="match status" value="1"/>
</dbReference>
<feature type="transmembrane region" description="Helical" evidence="6">
    <location>
        <begin position="283"/>
        <end position="305"/>
    </location>
</feature>
<dbReference type="InterPro" id="IPR000515">
    <property type="entry name" value="MetI-like"/>
</dbReference>
<reference evidence="9" key="2">
    <citation type="submission" date="2011-03" db="EMBL/GenBank/DDBJ databases">
        <title>The complete genome of Hippea maritima DSM 10411.</title>
        <authorList>
            <consortium name="US DOE Joint Genome Institute (JGI-PGF)"/>
            <person name="Lucas S."/>
            <person name="Copeland A."/>
            <person name="Lapidus A."/>
            <person name="Bruce D."/>
            <person name="Goodwin L."/>
            <person name="Pitluck S."/>
            <person name="Peters L."/>
            <person name="Kyrpides N."/>
            <person name="Mavromatis K."/>
            <person name="Pagani I."/>
            <person name="Ivanova N."/>
            <person name="Mikhailova N."/>
            <person name="Lu M."/>
            <person name="Detter J.C."/>
            <person name="Tapia R."/>
            <person name="Han C."/>
            <person name="Land M."/>
            <person name="Hauser L."/>
            <person name="Markowitz V."/>
            <person name="Cheng J.-F."/>
            <person name="Hugenholtz P."/>
            <person name="Woyke T."/>
            <person name="Wu D."/>
            <person name="Spring S."/>
            <person name="Schroeder M."/>
            <person name="Brambilla E."/>
            <person name="Klenk H.-P."/>
            <person name="Eisen J.A."/>
        </authorList>
    </citation>
    <scope>NUCLEOTIDE SEQUENCE [LARGE SCALE GENOMIC DNA]</scope>
    <source>
        <strain evidence="9">ATCC 700847 / DSM 10411 / MH2</strain>
    </source>
</reference>
<dbReference type="InterPro" id="IPR035906">
    <property type="entry name" value="MetI-like_sf"/>
</dbReference>
<accession>F2LVC8</accession>
<keyword evidence="3 6" id="KW-0812">Transmembrane</keyword>
<dbReference type="KEGG" id="hmr:Hipma_0742"/>
<evidence type="ECO:0000313" key="8">
    <source>
        <dbReference type="EMBL" id="AEA33712.1"/>
    </source>
</evidence>
<feature type="transmembrane region" description="Helical" evidence="6">
    <location>
        <begin position="34"/>
        <end position="52"/>
    </location>
</feature>
<evidence type="ECO:0000259" key="7">
    <source>
        <dbReference type="PROSITE" id="PS50928"/>
    </source>
</evidence>
<feature type="transmembrane region" description="Helical" evidence="6">
    <location>
        <begin position="208"/>
        <end position="230"/>
    </location>
</feature>
<dbReference type="OrthoDB" id="9807047at2"/>
<dbReference type="GO" id="GO:0055085">
    <property type="term" value="P:transmembrane transport"/>
    <property type="evidence" value="ECO:0007669"/>
    <property type="project" value="InterPro"/>
</dbReference>
<dbReference type="GO" id="GO:0005886">
    <property type="term" value="C:plasma membrane"/>
    <property type="evidence" value="ECO:0007669"/>
    <property type="project" value="UniProtKB-SubCell"/>
</dbReference>
<name>F2LVC8_HIPMA</name>
<dbReference type="CDD" id="cd06261">
    <property type="entry name" value="TM_PBP2"/>
    <property type="match status" value="1"/>
</dbReference>
<feature type="transmembrane region" description="Helical" evidence="6">
    <location>
        <begin position="136"/>
        <end position="162"/>
    </location>
</feature>
<feature type="domain" description="ABC transmembrane type-1" evidence="7">
    <location>
        <begin position="136"/>
        <end position="331"/>
    </location>
</feature>
<dbReference type="InterPro" id="IPR051204">
    <property type="entry name" value="ABC_transp_perm/SBD"/>
</dbReference>
<feature type="transmembrane region" description="Helical" evidence="6">
    <location>
        <begin position="64"/>
        <end position="85"/>
    </location>
</feature>
<feature type="transmembrane region" description="Helical" evidence="6">
    <location>
        <begin position="97"/>
        <end position="116"/>
    </location>
</feature>
<reference evidence="8 9" key="1">
    <citation type="journal article" date="2011" name="Stand. Genomic Sci.">
        <title>Complete genome sequence of the thermophilic sulfur-reducer Hippea maritima type strain (MH(2)).</title>
        <authorList>
            <person name="Huntemann M."/>
            <person name="Lu M."/>
            <person name="Nolan M."/>
            <person name="Lapidus A."/>
            <person name="Lucas S."/>
            <person name="Hammon N."/>
            <person name="Deshpande S."/>
            <person name="Cheng J.F."/>
            <person name="Tapia R."/>
            <person name="Han C."/>
            <person name="Goodwin L."/>
            <person name="Pitluck S."/>
            <person name="Liolios K."/>
            <person name="Pagani I."/>
            <person name="Ivanova N."/>
            <person name="Ovchinikova G."/>
            <person name="Pati A."/>
            <person name="Chen A."/>
            <person name="Palaniappan K."/>
            <person name="Land M."/>
            <person name="Hauser L."/>
            <person name="Jeffries C.D."/>
            <person name="Detter J.C."/>
            <person name="Brambilla E.M."/>
            <person name="Rohde M."/>
            <person name="Spring S."/>
            <person name="Goker M."/>
            <person name="Woyke T."/>
            <person name="Bristow J."/>
            <person name="Eisen J.A."/>
            <person name="Markowitz V."/>
            <person name="Hugenholtz P."/>
            <person name="Kyrpides N.C."/>
            <person name="Klenk H.P."/>
            <person name="Mavromatis K."/>
        </authorList>
    </citation>
    <scope>NUCLEOTIDE SEQUENCE [LARGE SCALE GENOMIC DNA]</scope>
    <source>
        <strain evidence="9">ATCC 700847 / DSM 10411 / MH2</strain>
    </source>
</reference>
<dbReference type="AlphaFoldDB" id="F2LVC8"/>